<gene>
    <name evidence="12" type="ORF">MNKW57_14720</name>
</gene>
<dbReference type="SUPFAM" id="SSF74653">
    <property type="entry name" value="TolA/TonB C-terminal domain"/>
    <property type="match status" value="1"/>
</dbReference>
<comment type="subcellular location">
    <subcellularLocation>
        <location evidence="1">Cell inner membrane</location>
        <topology evidence="1">Single-pass membrane protein</topology>
        <orientation evidence="1">Periplasmic side</orientation>
    </subcellularLocation>
</comment>
<keyword evidence="4" id="KW-1003">Cell membrane</keyword>
<comment type="caution">
    <text evidence="12">The sequence shown here is derived from an EMBL/GenBank/DDBJ whole genome shotgun (WGS) entry which is preliminary data.</text>
</comment>
<evidence type="ECO:0000256" key="10">
    <source>
        <dbReference type="SAM" id="MobiDB-lite"/>
    </source>
</evidence>
<evidence type="ECO:0000256" key="9">
    <source>
        <dbReference type="ARBA" id="ARBA00023136"/>
    </source>
</evidence>
<dbReference type="EMBL" id="BSYJ01000003">
    <property type="protein sequence ID" value="GMG87151.1"/>
    <property type="molecule type" value="Genomic_DNA"/>
</dbReference>
<name>A0ABQ6LYM1_9GAMM</name>
<keyword evidence="7" id="KW-0653">Protein transport</keyword>
<dbReference type="PANTHER" id="PTHR33446">
    <property type="entry name" value="PROTEIN TONB-RELATED"/>
    <property type="match status" value="1"/>
</dbReference>
<evidence type="ECO:0000256" key="4">
    <source>
        <dbReference type="ARBA" id="ARBA00022475"/>
    </source>
</evidence>
<dbReference type="InterPro" id="IPR006260">
    <property type="entry name" value="TonB/TolA_C"/>
</dbReference>
<dbReference type="Proteomes" id="UP001224392">
    <property type="component" value="Unassembled WGS sequence"/>
</dbReference>
<accession>A0ABQ6LYM1</accession>
<keyword evidence="9" id="KW-0472">Membrane</keyword>
<dbReference type="Pfam" id="PF16036">
    <property type="entry name" value="Chalcone_3"/>
    <property type="match status" value="1"/>
</dbReference>
<evidence type="ECO:0000256" key="7">
    <source>
        <dbReference type="ARBA" id="ARBA00022927"/>
    </source>
</evidence>
<dbReference type="RefSeq" id="WP_285763789.1">
    <property type="nucleotide sequence ID" value="NZ_BSYJ01000003.1"/>
</dbReference>
<evidence type="ECO:0000256" key="8">
    <source>
        <dbReference type="ARBA" id="ARBA00022989"/>
    </source>
</evidence>
<evidence type="ECO:0000259" key="11">
    <source>
        <dbReference type="PROSITE" id="PS52015"/>
    </source>
</evidence>
<protein>
    <recommendedName>
        <fullName evidence="11">TonB C-terminal domain-containing protein</fullName>
    </recommendedName>
</protein>
<dbReference type="Gene3D" id="3.30.1150.10">
    <property type="match status" value="1"/>
</dbReference>
<keyword evidence="6" id="KW-0812">Transmembrane</keyword>
<keyword evidence="8" id="KW-1133">Transmembrane helix</keyword>
<feature type="region of interest" description="Disordered" evidence="10">
    <location>
        <begin position="194"/>
        <end position="225"/>
    </location>
</feature>
<evidence type="ECO:0000256" key="3">
    <source>
        <dbReference type="ARBA" id="ARBA00022448"/>
    </source>
</evidence>
<dbReference type="PANTHER" id="PTHR33446:SF2">
    <property type="entry name" value="PROTEIN TONB"/>
    <property type="match status" value="1"/>
</dbReference>
<feature type="region of interest" description="Disordered" evidence="10">
    <location>
        <begin position="251"/>
        <end position="283"/>
    </location>
</feature>
<evidence type="ECO:0000313" key="13">
    <source>
        <dbReference type="Proteomes" id="UP001224392"/>
    </source>
</evidence>
<feature type="domain" description="TonB C-terminal" evidence="11">
    <location>
        <begin position="301"/>
        <end position="393"/>
    </location>
</feature>
<dbReference type="NCBIfam" id="TIGR01352">
    <property type="entry name" value="tonB_Cterm"/>
    <property type="match status" value="1"/>
</dbReference>
<dbReference type="InterPro" id="IPR037682">
    <property type="entry name" value="TonB_C"/>
</dbReference>
<evidence type="ECO:0000256" key="2">
    <source>
        <dbReference type="ARBA" id="ARBA00006555"/>
    </source>
</evidence>
<dbReference type="InterPro" id="IPR051045">
    <property type="entry name" value="TonB-dependent_transducer"/>
</dbReference>
<dbReference type="InterPro" id="IPR016087">
    <property type="entry name" value="Chalcone_isomerase"/>
</dbReference>
<evidence type="ECO:0000256" key="5">
    <source>
        <dbReference type="ARBA" id="ARBA00022519"/>
    </source>
</evidence>
<evidence type="ECO:0000256" key="6">
    <source>
        <dbReference type="ARBA" id="ARBA00022692"/>
    </source>
</evidence>
<dbReference type="PROSITE" id="PS52015">
    <property type="entry name" value="TONB_CTD"/>
    <property type="match status" value="1"/>
</dbReference>
<dbReference type="Pfam" id="PF03544">
    <property type="entry name" value="TonB_C"/>
    <property type="match status" value="1"/>
</dbReference>
<evidence type="ECO:0000313" key="12">
    <source>
        <dbReference type="EMBL" id="GMG87151.1"/>
    </source>
</evidence>
<reference evidence="12 13" key="1">
    <citation type="submission" date="2023-04" db="EMBL/GenBank/DDBJ databases">
        <title>Marinobulbifer ophiurae gen. nov., sp. Nov., isolate from tissue of brittle star Ophioplocus japonicus.</title>
        <authorList>
            <person name="Kawano K."/>
            <person name="Sawayama S."/>
            <person name="Nakagawa S."/>
        </authorList>
    </citation>
    <scope>NUCLEOTIDE SEQUENCE [LARGE SCALE GENOMIC DNA]</scope>
    <source>
        <strain evidence="12 13">NKW57</strain>
    </source>
</reference>
<keyword evidence="13" id="KW-1185">Reference proteome</keyword>
<evidence type="ECO:0000256" key="1">
    <source>
        <dbReference type="ARBA" id="ARBA00004383"/>
    </source>
</evidence>
<keyword evidence="3" id="KW-0813">Transport</keyword>
<organism evidence="12 13">
    <name type="scientific">Biformimicrobium ophioploci</name>
    <dbReference type="NCBI Taxonomy" id="3036711"/>
    <lineage>
        <taxon>Bacteria</taxon>
        <taxon>Pseudomonadati</taxon>
        <taxon>Pseudomonadota</taxon>
        <taxon>Gammaproteobacteria</taxon>
        <taxon>Cellvibrionales</taxon>
        <taxon>Microbulbiferaceae</taxon>
        <taxon>Biformimicrobium</taxon>
    </lineage>
</organism>
<proteinExistence type="inferred from homology"/>
<feature type="compositionally biased region" description="Low complexity" evidence="10">
    <location>
        <begin position="206"/>
        <end position="224"/>
    </location>
</feature>
<sequence>MKTKIFVSTMLWVFGGLFTMGALAQPLMNGLALNQEFNKDSYIAAFYSETLTSDRNAALSERSARRLEVRVVEERLSARRLRSQWIEGIAINNGSDVLTAQSDNMVSFANMFRGRLYAGDNLAVEYKPNAPVVITLNGKELGQVNDPAFFNVLLRAWIGPVPPSSDFREGLLSSGNVDSGLALTFESLQPSAERVAATRGASRTVAAAPAPEPQEQSQPASAAPMETVPAALPMRPSLASVDTSDLKVEAPAIEKAPAPEKPKPKPVQTAKAKPKPAPVEDDELDEDDEVITADMLLARQIYQSSLFRHARKGLRYPARAQQRGHEGSVRIAVVINREGEIQDIATVQESRYGTLNRAAEEAIKRAAPFPEIPTQLKDETFSFTMPITFRMPK</sequence>
<keyword evidence="5" id="KW-0997">Cell inner membrane</keyword>
<comment type="similarity">
    <text evidence="2">Belongs to the TonB family.</text>
</comment>